<dbReference type="PANTHER" id="PTHR37825">
    <property type="entry name" value="TRNA(MET) CYTIDINE ACETATE LIGASE"/>
    <property type="match status" value="1"/>
</dbReference>
<dbReference type="OrthoDB" id="9769796at2"/>
<evidence type="ECO:0000313" key="2">
    <source>
        <dbReference type="EMBL" id="AXE61017.1"/>
    </source>
</evidence>
<dbReference type="GO" id="GO:0003723">
    <property type="term" value="F:RNA binding"/>
    <property type="evidence" value="ECO:0007669"/>
    <property type="project" value="UniProtKB-KW"/>
</dbReference>
<dbReference type="NCBIfam" id="NF010192">
    <property type="entry name" value="PRK13671.1"/>
    <property type="match status" value="1"/>
</dbReference>
<keyword evidence="2" id="KW-0808">Transferase</keyword>
<gene>
    <name evidence="2" type="ORF">DA803_02900</name>
</gene>
<dbReference type="InterPro" id="IPR004821">
    <property type="entry name" value="Cyt_trans-like"/>
</dbReference>
<dbReference type="InterPro" id="IPR008513">
    <property type="entry name" value="tRNA(Met)_cyd_acetate_ligase"/>
</dbReference>
<evidence type="ECO:0000256" key="1">
    <source>
        <dbReference type="ARBA" id="ARBA00022884"/>
    </source>
</evidence>
<dbReference type="EMBL" id="CP029295">
    <property type="protein sequence ID" value="AXE61017.1"/>
    <property type="molecule type" value="Genomic_DNA"/>
</dbReference>
<keyword evidence="1" id="KW-0694">RNA-binding</keyword>
<dbReference type="NCBIfam" id="TIGR00125">
    <property type="entry name" value="cyt_tran_rel"/>
    <property type="match status" value="1"/>
</dbReference>
<accession>A0A2Z5IQX4</accession>
<dbReference type="GO" id="GO:0016740">
    <property type="term" value="F:transferase activity"/>
    <property type="evidence" value="ECO:0007669"/>
    <property type="project" value="UniProtKB-KW"/>
</dbReference>
<proteinExistence type="predicted"/>
<dbReference type="Gene3D" id="3.40.50.620">
    <property type="entry name" value="HUPs"/>
    <property type="match status" value="1"/>
</dbReference>
<dbReference type="PANTHER" id="PTHR37825:SF1">
    <property type="entry name" value="TRNA(MET) CYTIDINE ACETATE LIGASE"/>
    <property type="match status" value="1"/>
</dbReference>
<organism evidence="2 3">
    <name type="scientific">[Mycoplasma] phocae</name>
    <dbReference type="NCBI Taxonomy" id="142651"/>
    <lineage>
        <taxon>Bacteria</taxon>
        <taxon>Bacillati</taxon>
        <taxon>Mycoplasmatota</taxon>
        <taxon>Mycoplasmoidales</taxon>
        <taxon>Metamycoplasmataceae</taxon>
        <taxon>Metamycoplasma</taxon>
    </lineage>
</organism>
<dbReference type="SUPFAM" id="SSF52374">
    <property type="entry name" value="Nucleotidylyl transferase"/>
    <property type="match status" value="1"/>
</dbReference>
<dbReference type="KEGG" id="mpho:DA803_02900"/>
<dbReference type="AlphaFoldDB" id="A0A2Z5IQX4"/>
<reference evidence="3" key="1">
    <citation type="journal article" date="2018" name="Microbiol. Resour. Announc.">
        <title>Complete Sequence and Annotation of the Mycoplasma phocidae Strain 105T Genome.</title>
        <authorList>
            <person name="Frasca S. Jr."/>
            <person name="Kutish G.F."/>
            <person name="Michaels D.L."/>
            <person name="Brown D.R."/>
        </authorList>
    </citation>
    <scope>NUCLEOTIDE SEQUENCE [LARGE SCALE GENOMIC DNA]</scope>
    <source>
        <strain evidence="3">105</strain>
    </source>
</reference>
<dbReference type="InterPro" id="IPR014729">
    <property type="entry name" value="Rossmann-like_a/b/a_fold"/>
</dbReference>
<name>A0A2Z5IQX4_9BACT</name>
<sequence length="301" mass="34423">MRIGVIAEFNPFHNGHAYLLKKIKEMYPNSEIIIALSSDYVQRGEIACSPFSKRSEIALEYGATKVVPLDFFTSTQAAHIFAKGSVDILLNEKIDLLIFGTSDSSDINKYINAANWLNLESERYNKLVRFYLKQGKSYVASTYQAMIDIFGDEDLIPKDILGFEYVKYIINSKLPIKLNCIKRTASHLSLEANEKYASATLLREMLKKGEDISKYSPMKIDLPIPTISSRYEEFKKIVIETPADQLAQIMLVSEGMENLFKKNILIAKDYDDFLSICSSKRYTKSRIKRVFLYILLGIKKQ</sequence>
<keyword evidence="3" id="KW-1185">Reference proteome</keyword>
<dbReference type="Pfam" id="PF05636">
    <property type="entry name" value="HIGH_NTase1"/>
    <property type="match status" value="1"/>
</dbReference>
<dbReference type="Proteomes" id="UP000252477">
    <property type="component" value="Chromosome"/>
</dbReference>
<evidence type="ECO:0000313" key="3">
    <source>
        <dbReference type="Proteomes" id="UP000252477"/>
    </source>
</evidence>
<protein>
    <submittedName>
        <fullName evidence="2">Nucleotidyl transferase</fullName>
    </submittedName>
</protein>